<sequence>MPKTGFHPVELRIQILSLAAWGVETKQISAALEIPIRSIQDMIKRAKDRGFNLFSTQRIRVEFVEDAKRSGRPKEITPEKENAIIQSVTKDRAEREKASEILAHETGISHSSVLRILKRNGYVIAKPSWNPGLTQAMKAKRLKFCLDHQHWTLDDWKNVIWTDETAVVLGHRGGALRPIHIWEPETAQHKKQAEIEIEALNKELEPICRAEWEMNTYMNRLHLRGIGGRKPTWRWNEKNGKYIRNAKKGGIDWWRYRKEVLIPKLIPFAKECQKDRPNTIVLEDHAPAHIHHSQQRVYDFYQVQRLLDWPGNSPDLNAIEPCWPFLKRRTTVRGAPRDKKTGKAIWIKAWNELPQEKIQQWIERLVRDTQEVIRLQGGNEYREGKYDKDQRSWKGKRIKGQLSVRQDIGTFE</sequence>
<evidence type="ECO:0000259" key="1">
    <source>
        <dbReference type="Pfam" id="PF01498"/>
    </source>
</evidence>
<dbReference type="InterPro" id="IPR009057">
    <property type="entry name" value="Homeodomain-like_sf"/>
</dbReference>
<dbReference type="GO" id="GO:0015074">
    <property type="term" value="P:DNA integration"/>
    <property type="evidence" value="ECO:0007669"/>
    <property type="project" value="InterPro"/>
</dbReference>
<dbReference type="PANTHER" id="PTHR23022:SF119">
    <property type="entry name" value="TC1-LIKE TRANSPOSASE DDE DOMAIN-CONTAINING PROTEIN"/>
    <property type="match status" value="1"/>
</dbReference>
<comment type="caution">
    <text evidence="2">The sequence shown here is derived from an EMBL/GenBank/DDBJ whole genome shotgun (WGS) entry which is preliminary data.</text>
</comment>
<dbReference type="OrthoDB" id="5415741at2759"/>
<dbReference type="InterPro" id="IPR036397">
    <property type="entry name" value="RNaseH_sf"/>
</dbReference>
<dbReference type="EMBL" id="JACBAD010001706">
    <property type="protein sequence ID" value="KAF7136851.1"/>
    <property type="molecule type" value="Genomic_DNA"/>
</dbReference>
<keyword evidence="4" id="KW-1185">Reference proteome</keyword>
<dbReference type="AlphaFoldDB" id="A0A8H6PHV7"/>
<evidence type="ECO:0000313" key="4">
    <source>
        <dbReference type="Proteomes" id="UP000630445"/>
    </source>
</evidence>
<reference evidence="2" key="1">
    <citation type="submission" date="2020-06" db="EMBL/GenBank/DDBJ databases">
        <title>Draft genome sequences of strains closely related to Aspergillus parafelis and Aspergillus hiratsukae.</title>
        <authorList>
            <person name="Dos Santos R.A.C."/>
            <person name="Rivero-Menendez O."/>
            <person name="Steenwyk J.L."/>
            <person name="Mead M.E."/>
            <person name="Goldman G.H."/>
            <person name="Alastruey-Izquierdo A."/>
            <person name="Rokas A."/>
        </authorList>
    </citation>
    <scope>NUCLEOTIDE SEQUENCE</scope>
    <source>
        <strain evidence="2">CNM-CM5793</strain>
        <strain evidence="3">CNM-CM6106</strain>
    </source>
</reference>
<evidence type="ECO:0000313" key="2">
    <source>
        <dbReference type="EMBL" id="KAF7136851.1"/>
    </source>
</evidence>
<evidence type="ECO:0000313" key="3">
    <source>
        <dbReference type="EMBL" id="KAF7173205.1"/>
    </source>
</evidence>
<dbReference type="SUPFAM" id="SSF46689">
    <property type="entry name" value="Homeodomain-like"/>
    <property type="match status" value="1"/>
</dbReference>
<dbReference type="PANTHER" id="PTHR23022">
    <property type="entry name" value="TRANSPOSABLE ELEMENT-RELATED"/>
    <property type="match status" value="1"/>
</dbReference>
<dbReference type="GO" id="GO:0003677">
    <property type="term" value="F:DNA binding"/>
    <property type="evidence" value="ECO:0007669"/>
    <property type="project" value="InterPro"/>
</dbReference>
<dbReference type="Pfam" id="PF01498">
    <property type="entry name" value="HTH_Tnp_Tc3_2"/>
    <property type="match status" value="1"/>
</dbReference>
<dbReference type="InterPro" id="IPR002492">
    <property type="entry name" value="Transposase_Tc1-like"/>
</dbReference>
<protein>
    <recommendedName>
        <fullName evidence="1">Transposase Tc1-like domain-containing protein</fullName>
    </recommendedName>
</protein>
<dbReference type="EMBL" id="JACBAF010001789">
    <property type="protein sequence ID" value="KAF7173205.1"/>
    <property type="molecule type" value="Genomic_DNA"/>
</dbReference>
<name>A0A8H6PHV7_9EURO</name>
<proteinExistence type="predicted"/>
<feature type="domain" description="Transposase Tc1-like" evidence="1">
    <location>
        <begin position="83"/>
        <end position="150"/>
    </location>
</feature>
<gene>
    <name evidence="2" type="ORF">CNMCM5793_006421</name>
    <name evidence="3" type="ORF">CNMCM6106_007326</name>
</gene>
<dbReference type="GO" id="GO:0006313">
    <property type="term" value="P:DNA transposition"/>
    <property type="evidence" value="ECO:0007669"/>
    <property type="project" value="InterPro"/>
</dbReference>
<dbReference type="Proteomes" id="UP000630445">
    <property type="component" value="Unassembled WGS sequence"/>
</dbReference>
<organism evidence="2 4">
    <name type="scientific">Aspergillus hiratsukae</name>
    <dbReference type="NCBI Taxonomy" id="1194566"/>
    <lineage>
        <taxon>Eukaryota</taxon>
        <taxon>Fungi</taxon>
        <taxon>Dikarya</taxon>
        <taxon>Ascomycota</taxon>
        <taxon>Pezizomycotina</taxon>
        <taxon>Eurotiomycetes</taxon>
        <taxon>Eurotiomycetidae</taxon>
        <taxon>Eurotiales</taxon>
        <taxon>Aspergillaceae</taxon>
        <taxon>Aspergillus</taxon>
        <taxon>Aspergillus subgen. Fumigati</taxon>
    </lineage>
</organism>
<dbReference type="InterPro" id="IPR052338">
    <property type="entry name" value="Transposase_5"/>
</dbReference>
<dbReference type="Gene3D" id="3.30.420.10">
    <property type="entry name" value="Ribonuclease H-like superfamily/Ribonuclease H"/>
    <property type="match status" value="1"/>
</dbReference>
<dbReference type="Proteomes" id="UP000662466">
    <property type="component" value="Unassembled WGS sequence"/>
</dbReference>
<accession>A0A8H6PHV7</accession>